<dbReference type="InParanoid" id="A0A4W6C9T0"/>
<dbReference type="InterPro" id="IPR036397">
    <property type="entry name" value="RNaseH_sf"/>
</dbReference>
<reference evidence="2" key="1">
    <citation type="submission" date="2015-09" db="EMBL/GenBank/DDBJ databases">
        <authorList>
            <person name="Sai Rama Sridatta P."/>
        </authorList>
    </citation>
    <scope>NUCLEOTIDE SEQUENCE [LARGE SCALE GENOMIC DNA]</scope>
</reference>
<evidence type="ECO:0008006" key="3">
    <source>
        <dbReference type="Google" id="ProtNLM"/>
    </source>
</evidence>
<evidence type="ECO:0000313" key="2">
    <source>
        <dbReference type="Proteomes" id="UP000314980"/>
    </source>
</evidence>
<dbReference type="Proteomes" id="UP000314980">
    <property type="component" value="Unassembled WGS sequence"/>
</dbReference>
<sequence length="70" mass="8107">MKHHRPDFIFMDDNARICQTEWPALSPDLNPIENPWDKLSCHVEGCNPAPQNLNDLRAALQEEWSGLSRH</sequence>
<dbReference type="Gene3D" id="3.30.420.10">
    <property type="entry name" value="Ribonuclease H-like superfamily/Ribonuclease H"/>
    <property type="match status" value="1"/>
</dbReference>
<proteinExistence type="predicted"/>
<dbReference type="AlphaFoldDB" id="A0A4W6C9T0"/>
<dbReference type="Ensembl" id="ENSLCAT00010007428.1">
    <property type="protein sequence ID" value="ENSLCAP00010007245.1"/>
    <property type="gene ID" value="ENSLCAG00010003554.1"/>
</dbReference>
<reference evidence="1" key="3">
    <citation type="submission" date="2025-09" db="UniProtKB">
        <authorList>
            <consortium name="Ensembl"/>
        </authorList>
    </citation>
    <scope>IDENTIFICATION</scope>
</reference>
<organism evidence="1 2">
    <name type="scientific">Lates calcarifer</name>
    <name type="common">Barramundi</name>
    <name type="synonym">Holocentrus calcarifer</name>
    <dbReference type="NCBI Taxonomy" id="8187"/>
    <lineage>
        <taxon>Eukaryota</taxon>
        <taxon>Metazoa</taxon>
        <taxon>Chordata</taxon>
        <taxon>Craniata</taxon>
        <taxon>Vertebrata</taxon>
        <taxon>Euteleostomi</taxon>
        <taxon>Actinopterygii</taxon>
        <taxon>Neopterygii</taxon>
        <taxon>Teleostei</taxon>
        <taxon>Neoteleostei</taxon>
        <taxon>Acanthomorphata</taxon>
        <taxon>Carangaria</taxon>
        <taxon>Carangaria incertae sedis</taxon>
        <taxon>Centropomidae</taxon>
        <taxon>Lates</taxon>
    </lineage>
</organism>
<dbReference type="GO" id="GO:0003676">
    <property type="term" value="F:nucleic acid binding"/>
    <property type="evidence" value="ECO:0007669"/>
    <property type="project" value="InterPro"/>
</dbReference>
<name>A0A4W6C9T0_LATCA</name>
<protein>
    <recommendedName>
        <fullName evidence="3">Tc1-like transposase DDE domain-containing protein</fullName>
    </recommendedName>
</protein>
<evidence type="ECO:0000313" key="1">
    <source>
        <dbReference type="Ensembl" id="ENSLCAP00010007245.1"/>
    </source>
</evidence>
<keyword evidence="2" id="KW-1185">Reference proteome</keyword>
<accession>A0A4W6C9T0</accession>
<dbReference type="GeneTree" id="ENSGT00940000176882"/>
<reference evidence="1" key="2">
    <citation type="submission" date="2025-08" db="UniProtKB">
        <authorList>
            <consortium name="Ensembl"/>
        </authorList>
    </citation>
    <scope>IDENTIFICATION</scope>
</reference>